<dbReference type="InParanoid" id="A0A0F7IG68"/>
<dbReference type="GeneID" id="24803670"/>
<dbReference type="STRING" id="113653.GAH_01095"/>
<dbReference type="GO" id="GO:0006508">
    <property type="term" value="P:proteolysis"/>
    <property type="evidence" value="ECO:0007669"/>
    <property type="project" value="UniProtKB-KW"/>
</dbReference>
<dbReference type="KEGG" id="gah:GAH_01095"/>
<sequence>MNAFECALACIRDSPLFFPSLLVFSGTLVSLGGYLLVRNSLEKLRFYWFANVLALINAPILALSMSCSMGLFIRAYLAYATVALLTLVTFPYAFKRYLKRNYGFERDEELERLAGLERVYVLNTSIPKAFTLGREVFVSAGMLDLLEEDELFAVLTHEKFHVLENRTPLVSRLKYLTFLPLSQDRIELMADRYAERIAGKNALERAKKKIEEFYG</sequence>
<keyword evidence="4 6" id="KW-0862">Zinc</keyword>
<dbReference type="GO" id="GO:0046872">
    <property type="term" value="F:metal ion binding"/>
    <property type="evidence" value="ECO:0007669"/>
    <property type="project" value="UniProtKB-KW"/>
</dbReference>
<dbReference type="EMBL" id="CP011267">
    <property type="protein sequence ID" value="AKG91587.1"/>
    <property type="molecule type" value="Genomic_DNA"/>
</dbReference>
<keyword evidence="2" id="KW-0479">Metal-binding</keyword>
<feature type="transmembrane region" description="Helical" evidence="7">
    <location>
        <begin position="46"/>
        <end position="65"/>
    </location>
</feature>
<reference evidence="9 10" key="1">
    <citation type="submission" date="2015-04" db="EMBL/GenBank/DDBJ databases">
        <title>The complete genome sequence of the hyperthermophilic, obligate iron-reducing archaeon Geoglobus ahangari strain 234T.</title>
        <authorList>
            <person name="Manzella M.P."/>
            <person name="Holmes D.E."/>
            <person name="Rocheleau J.M."/>
            <person name="Chung A."/>
            <person name="Reguera G."/>
            <person name="Kashefi K."/>
        </authorList>
    </citation>
    <scope>NUCLEOTIDE SEQUENCE [LARGE SCALE GENOMIC DNA]</scope>
    <source>
        <strain evidence="9 10">234</strain>
    </source>
</reference>
<gene>
    <name evidence="9" type="ORF">GAH_01095</name>
</gene>
<evidence type="ECO:0000256" key="6">
    <source>
        <dbReference type="RuleBase" id="RU003983"/>
    </source>
</evidence>
<dbReference type="OrthoDB" id="28389at2157"/>
<comment type="cofactor">
    <cofactor evidence="6">
        <name>Zn(2+)</name>
        <dbReference type="ChEBI" id="CHEBI:29105"/>
    </cofactor>
    <text evidence="6">Binds 1 zinc ion per subunit.</text>
</comment>
<evidence type="ECO:0000256" key="2">
    <source>
        <dbReference type="ARBA" id="ARBA00022723"/>
    </source>
</evidence>
<evidence type="ECO:0000256" key="4">
    <source>
        <dbReference type="ARBA" id="ARBA00022833"/>
    </source>
</evidence>
<evidence type="ECO:0000256" key="1">
    <source>
        <dbReference type="ARBA" id="ARBA00022670"/>
    </source>
</evidence>
<accession>A0A0F7IG68</accession>
<comment type="similarity">
    <text evidence="6">Belongs to the peptidase M48 family.</text>
</comment>
<keyword evidence="3 6" id="KW-0378">Hydrolase</keyword>
<organism evidence="9 10">
    <name type="scientific">Geoglobus ahangari</name>
    <dbReference type="NCBI Taxonomy" id="113653"/>
    <lineage>
        <taxon>Archaea</taxon>
        <taxon>Methanobacteriati</taxon>
        <taxon>Methanobacteriota</taxon>
        <taxon>Archaeoglobi</taxon>
        <taxon>Archaeoglobales</taxon>
        <taxon>Archaeoglobaceae</taxon>
        <taxon>Geoglobus</taxon>
    </lineage>
</organism>
<keyword evidence="7" id="KW-1133">Transmembrane helix</keyword>
<dbReference type="InterPro" id="IPR001915">
    <property type="entry name" value="Peptidase_M48"/>
</dbReference>
<feature type="domain" description="Peptidase M48" evidence="8">
    <location>
        <begin position="119"/>
        <end position="165"/>
    </location>
</feature>
<dbReference type="HOGENOM" id="CLU_1280741_0_0_2"/>
<dbReference type="Proteomes" id="UP000034723">
    <property type="component" value="Chromosome"/>
</dbReference>
<keyword evidence="7" id="KW-0472">Membrane</keyword>
<keyword evidence="1 6" id="KW-0645">Protease</keyword>
<evidence type="ECO:0000259" key="8">
    <source>
        <dbReference type="Pfam" id="PF01435"/>
    </source>
</evidence>
<evidence type="ECO:0000256" key="7">
    <source>
        <dbReference type="SAM" id="Phobius"/>
    </source>
</evidence>
<keyword evidence="10" id="KW-1185">Reference proteome</keyword>
<evidence type="ECO:0000256" key="5">
    <source>
        <dbReference type="ARBA" id="ARBA00023049"/>
    </source>
</evidence>
<evidence type="ECO:0000256" key="3">
    <source>
        <dbReference type="ARBA" id="ARBA00022801"/>
    </source>
</evidence>
<dbReference type="AlphaFoldDB" id="A0A0F7IG68"/>
<evidence type="ECO:0000313" key="10">
    <source>
        <dbReference type="Proteomes" id="UP000034723"/>
    </source>
</evidence>
<feature type="transmembrane region" description="Helical" evidence="7">
    <location>
        <begin position="16"/>
        <end position="37"/>
    </location>
</feature>
<name>A0A0F7IG68_9EURY</name>
<dbReference type="Gene3D" id="3.30.2010.10">
    <property type="entry name" value="Metalloproteases ('zincins'), catalytic domain"/>
    <property type="match status" value="1"/>
</dbReference>
<protein>
    <submittedName>
        <fullName evidence="9">Zn-dependent protease with chaperone function</fullName>
    </submittedName>
</protein>
<dbReference type="RefSeq" id="WP_156967401.1">
    <property type="nucleotide sequence ID" value="NZ_CP011267.1"/>
</dbReference>
<keyword evidence="5 6" id="KW-0482">Metalloprotease</keyword>
<proteinExistence type="inferred from homology"/>
<feature type="transmembrane region" description="Helical" evidence="7">
    <location>
        <begin position="71"/>
        <end position="94"/>
    </location>
</feature>
<dbReference type="Pfam" id="PF01435">
    <property type="entry name" value="Peptidase_M48"/>
    <property type="match status" value="1"/>
</dbReference>
<dbReference type="GO" id="GO:0004222">
    <property type="term" value="F:metalloendopeptidase activity"/>
    <property type="evidence" value="ECO:0007669"/>
    <property type="project" value="InterPro"/>
</dbReference>
<evidence type="ECO:0000313" key="9">
    <source>
        <dbReference type="EMBL" id="AKG91587.1"/>
    </source>
</evidence>
<keyword evidence="7" id="KW-0812">Transmembrane</keyword>